<name>A0ABV0JSZ0_9CYAN</name>
<feature type="domain" description="SnoaL-like" evidence="1">
    <location>
        <begin position="10"/>
        <end position="117"/>
    </location>
</feature>
<dbReference type="PANTHER" id="PTHR41252">
    <property type="entry name" value="BLR2505 PROTEIN"/>
    <property type="match status" value="1"/>
</dbReference>
<protein>
    <submittedName>
        <fullName evidence="2">Nuclear transport factor 2 family protein</fullName>
    </submittedName>
</protein>
<evidence type="ECO:0000313" key="2">
    <source>
        <dbReference type="EMBL" id="MEP0866575.1"/>
    </source>
</evidence>
<dbReference type="InterPro" id="IPR032710">
    <property type="entry name" value="NTF2-like_dom_sf"/>
</dbReference>
<dbReference type="RefSeq" id="WP_190417244.1">
    <property type="nucleotide sequence ID" value="NZ_JAMPKK010000046.1"/>
</dbReference>
<dbReference type="InterPro" id="IPR037401">
    <property type="entry name" value="SnoaL-like"/>
</dbReference>
<dbReference type="Pfam" id="PF12680">
    <property type="entry name" value="SnoaL_2"/>
    <property type="match status" value="1"/>
</dbReference>
<evidence type="ECO:0000259" key="1">
    <source>
        <dbReference type="Pfam" id="PF12680"/>
    </source>
</evidence>
<dbReference type="EMBL" id="JAMPKK010000046">
    <property type="protein sequence ID" value="MEP0866575.1"/>
    <property type="molecule type" value="Genomic_DNA"/>
</dbReference>
<reference evidence="2 3" key="1">
    <citation type="submission" date="2022-04" db="EMBL/GenBank/DDBJ databases">
        <title>Positive selection, recombination, and allopatry shape intraspecific diversity of widespread and dominant cyanobacteria.</title>
        <authorList>
            <person name="Wei J."/>
            <person name="Shu W."/>
            <person name="Hu C."/>
        </authorList>
    </citation>
    <scope>NUCLEOTIDE SEQUENCE [LARGE SCALE GENOMIC DNA]</scope>
    <source>
        <strain evidence="2 3">GB2-A5</strain>
    </source>
</reference>
<dbReference type="SUPFAM" id="SSF54427">
    <property type="entry name" value="NTF2-like"/>
    <property type="match status" value="1"/>
</dbReference>
<dbReference type="PANTHER" id="PTHR41252:SF1">
    <property type="entry name" value="BLR2505 PROTEIN"/>
    <property type="match status" value="1"/>
</dbReference>
<dbReference type="Proteomes" id="UP001442494">
    <property type="component" value="Unassembled WGS sequence"/>
</dbReference>
<proteinExistence type="predicted"/>
<accession>A0ABV0JSZ0</accession>
<organism evidence="2 3">
    <name type="scientific">Funiculus sociatus GB2-A5</name>
    <dbReference type="NCBI Taxonomy" id="2933946"/>
    <lineage>
        <taxon>Bacteria</taxon>
        <taxon>Bacillati</taxon>
        <taxon>Cyanobacteriota</taxon>
        <taxon>Cyanophyceae</taxon>
        <taxon>Coleofasciculales</taxon>
        <taxon>Coleofasciculaceae</taxon>
        <taxon>Funiculus</taxon>
    </lineage>
</organism>
<keyword evidence="3" id="KW-1185">Reference proteome</keyword>
<comment type="caution">
    <text evidence="2">The sequence shown here is derived from an EMBL/GenBank/DDBJ whole genome shotgun (WGS) entry which is preliminary data.</text>
</comment>
<gene>
    <name evidence="2" type="ORF">NDI37_19135</name>
</gene>
<sequence length="155" mass="17092">MSEQENIQIVQQMCTAFEQGDIATLLNLLAEDVEWFVAGSPEHAPLAGTYYGRDRVAQIFSTVGEYLELQQFQAQDFIAQGNQVAVFGHALGHVKPTNCPLEYDWVHVYTLQGGKTVKFREYLDTAAIAAAFRGTETLSVPEVASRSEASVAAYK</sequence>
<dbReference type="Gene3D" id="3.10.450.50">
    <property type="match status" value="1"/>
</dbReference>
<evidence type="ECO:0000313" key="3">
    <source>
        <dbReference type="Proteomes" id="UP001442494"/>
    </source>
</evidence>